<evidence type="ECO:0000259" key="2">
    <source>
        <dbReference type="PROSITE" id="PS50048"/>
    </source>
</evidence>
<dbReference type="InterPro" id="IPR036864">
    <property type="entry name" value="Zn2-C6_fun-type_DNA-bd_sf"/>
</dbReference>
<organism evidence="3 4">
    <name type="scientific">Rhodofomes roseus</name>
    <dbReference type="NCBI Taxonomy" id="34475"/>
    <lineage>
        <taxon>Eukaryota</taxon>
        <taxon>Fungi</taxon>
        <taxon>Dikarya</taxon>
        <taxon>Basidiomycota</taxon>
        <taxon>Agaricomycotina</taxon>
        <taxon>Agaricomycetes</taxon>
        <taxon>Polyporales</taxon>
        <taxon>Rhodofomes</taxon>
    </lineage>
</organism>
<accession>A0ABQ8KT98</accession>
<dbReference type="SUPFAM" id="SSF57701">
    <property type="entry name" value="Zn2/Cys6 DNA-binding domain"/>
    <property type="match status" value="1"/>
</dbReference>
<feature type="region of interest" description="Disordered" evidence="1">
    <location>
        <begin position="218"/>
        <end position="238"/>
    </location>
</feature>
<feature type="domain" description="Zn(2)-C6 fungal-type" evidence="2">
    <location>
        <begin position="538"/>
        <end position="574"/>
    </location>
</feature>
<feature type="compositionally biased region" description="Basic residues" evidence="1">
    <location>
        <begin position="581"/>
        <end position="590"/>
    </location>
</feature>
<proteinExistence type="predicted"/>
<feature type="compositionally biased region" description="Polar residues" evidence="1">
    <location>
        <begin position="389"/>
        <end position="415"/>
    </location>
</feature>
<sequence>MQSARIRLKACRKRTARYLICPAARSRECELVAAGVASARAHLIATMYAARPTPTPSMYHAPHAVPIAGSTGPLYALQAPGPAQRTASDRRPGNTNGTGVDGIQRCVAKRSGCVAEQEIAHPPDTASSWPIASGDAGHGPVPVTSYPAPYTMYHHGTQHEHSTMAPGGQVHSMASHAYATPHGDHIESVPTNVKQEIKEKDMDWRSSTSERPVFRAPLTPEYNEDNSHPLSTYGPSSQEADAVPFVKTEPAYDSYSSYQGAGASGGCDYTDDNLGLNEDEYEYVPSDTAIGFAPTPYMAEDGSHVRTQPYAYYASPPQSPDEDPYEQDYYVATPPRPIHNNRSYTLENAMTPVTPVTKSPEPPAPTVPSHRGRPIMDHLPFPGDVGANPIQTPASQTVQAVTATPSVQPANSMSQKAGGAPKVSSSHGQPIRRGRGRPKKHPLPSRSSPPPPVNYPYPSLDAPVQPLPAPGYDVRPQRRWMDSLTPPELSDAPANAQPQMSLDEILFPEGAEHPGQQMFRLTSPGTTKDPVKKKPILACLFCRVRKIGCGPRPVTGAAEQRCNQCARRDFVCEYPKESRRGLHKRFPRATKAKEQTEGAEGDTASSGSGVDADVQMGEADAPLLPSPPVRPPTANERRRSGKGRQRSNTVGVARDQRKAAQRRAGASNL</sequence>
<evidence type="ECO:0000256" key="1">
    <source>
        <dbReference type="SAM" id="MobiDB-lite"/>
    </source>
</evidence>
<feature type="region of interest" description="Disordered" evidence="1">
    <location>
        <begin position="383"/>
        <end position="477"/>
    </location>
</feature>
<feature type="compositionally biased region" description="Basic residues" evidence="1">
    <location>
        <begin position="430"/>
        <end position="443"/>
    </location>
</feature>
<dbReference type="EMBL" id="JADCUA010000003">
    <property type="protein sequence ID" value="KAH9842045.1"/>
    <property type="molecule type" value="Genomic_DNA"/>
</dbReference>
<dbReference type="Gene3D" id="4.10.240.10">
    <property type="entry name" value="Zn(2)-C6 fungal-type DNA-binding domain"/>
    <property type="match status" value="1"/>
</dbReference>
<protein>
    <recommendedName>
        <fullName evidence="2">Zn(2)-C6 fungal-type domain-containing protein</fullName>
    </recommendedName>
</protein>
<reference evidence="3 4" key="1">
    <citation type="journal article" date="2021" name="Environ. Microbiol.">
        <title>Gene family expansions and transcriptome signatures uncover fungal adaptations to wood decay.</title>
        <authorList>
            <person name="Hage H."/>
            <person name="Miyauchi S."/>
            <person name="Viragh M."/>
            <person name="Drula E."/>
            <person name="Min B."/>
            <person name="Chaduli D."/>
            <person name="Navarro D."/>
            <person name="Favel A."/>
            <person name="Norest M."/>
            <person name="Lesage-Meessen L."/>
            <person name="Balint B."/>
            <person name="Merenyi Z."/>
            <person name="de Eugenio L."/>
            <person name="Morin E."/>
            <person name="Martinez A.T."/>
            <person name="Baldrian P."/>
            <person name="Stursova M."/>
            <person name="Martinez M.J."/>
            <person name="Novotny C."/>
            <person name="Magnuson J.K."/>
            <person name="Spatafora J.W."/>
            <person name="Maurice S."/>
            <person name="Pangilinan J."/>
            <person name="Andreopoulos W."/>
            <person name="LaButti K."/>
            <person name="Hundley H."/>
            <person name="Na H."/>
            <person name="Kuo A."/>
            <person name="Barry K."/>
            <person name="Lipzen A."/>
            <person name="Henrissat B."/>
            <person name="Riley R."/>
            <person name="Ahrendt S."/>
            <person name="Nagy L.G."/>
            <person name="Grigoriev I.V."/>
            <person name="Martin F."/>
            <person name="Rosso M.N."/>
        </authorList>
    </citation>
    <scope>NUCLEOTIDE SEQUENCE [LARGE SCALE GENOMIC DNA]</scope>
    <source>
        <strain evidence="3 4">CIRM-BRFM 1785</strain>
    </source>
</reference>
<dbReference type="RefSeq" id="XP_047783344.1">
    <property type="nucleotide sequence ID" value="XM_047928561.1"/>
</dbReference>
<evidence type="ECO:0000313" key="3">
    <source>
        <dbReference type="EMBL" id="KAH9842045.1"/>
    </source>
</evidence>
<feature type="region of interest" description="Disordered" evidence="1">
    <location>
        <begin position="577"/>
        <end position="669"/>
    </location>
</feature>
<comment type="caution">
    <text evidence="3">The sequence shown here is derived from an EMBL/GenBank/DDBJ whole genome shotgun (WGS) entry which is preliminary data.</text>
</comment>
<dbReference type="PROSITE" id="PS00463">
    <property type="entry name" value="ZN2_CY6_FUNGAL_1"/>
    <property type="match status" value="1"/>
</dbReference>
<evidence type="ECO:0000313" key="4">
    <source>
        <dbReference type="Proteomes" id="UP000814176"/>
    </source>
</evidence>
<dbReference type="CDD" id="cd00067">
    <property type="entry name" value="GAL4"/>
    <property type="match status" value="1"/>
</dbReference>
<dbReference type="SMART" id="SM00066">
    <property type="entry name" value="GAL4"/>
    <property type="match status" value="1"/>
</dbReference>
<feature type="region of interest" description="Disordered" evidence="1">
    <location>
        <begin position="78"/>
        <end position="102"/>
    </location>
</feature>
<gene>
    <name evidence="3" type="ORF">C8Q71DRAFT_885614</name>
</gene>
<feature type="compositionally biased region" description="Polar residues" evidence="1">
    <location>
        <begin position="228"/>
        <end position="238"/>
    </location>
</feature>
<dbReference type="InterPro" id="IPR001138">
    <property type="entry name" value="Zn2Cys6_DnaBD"/>
</dbReference>
<keyword evidence="4" id="KW-1185">Reference proteome</keyword>
<dbReference type="PROSITE" id="PS50048">
    <property type="entry name" value="ZN2_CY6_FUNGAL_2"/>
    <property type="match status" value="1"/>
</dbReference>
<dbReference type="GeneID" id="72009293"/>
<name>A0ABQ8KT98_9APHY</name>
<dbReference type="Proteomes" id="UP000814176">
    <property type="component" value="Unassembled WGS sequence"/>
</dbReference>